<name>A0A0K1JP05_9MICO</name>
<evidence type="ECO:0000313" key="3">
    <source>
        <dbReference type="Proteomes" id="UP000066480"/>
    </source>
</evidence>
<gene>
    <name evidence="2" type="ORF">VV02_24745</name>
</gene>
<dbReference type="Proteomes" id="UP000066480">
    <property type="component" value="Chromosome"/>
</dbReference>
<feature type="region of interest" description="Disordered" evidence="1">
    <location>
        <begin position="62"/>
        <end position="112"/>
    </location>
</feature>
<protein>
    <recommendedName>
        <fullName evidence="4">Protoporphyrinogen oxidase</fullName>
    </recommendedName>
</protein>
<sequence length="112" mass="11530">MGKLSFLIGLGAGYVLGARAGKQRYEQLKSQANKVWENPSVQSKVGDVAEQVKAKAPAVTSAATSAAQSATSAAQKAAHKVTSKDDPQSDPAVGAHRRTDTTGEGPESDPLP</sequence>
<reference evidence="2 3" key="1">
    <citation type="submission" date="2015-03" db="EMBL/GenBank/DDBJ databases">
        <title>Luteipulveratus halotolerans sp. nov., a novel actinobacterium (Dermacoccaceae) from Sarawak, Malaysia.</title>
        <authorList>
            <person name="Juboi H."/>
            <person name="Basik A."/>
            <person name="Shamsul S.S."/>
            <person name="Arnold P."/>
            <person name="Schmitt E.K."/>
            <person name="Sanglier J.-J."/>
            <person name="Yeo T."/>
        </authorList>
    </citation>
    <scope>NUCLEOTIDE SEQUENCE [LARGE SCALE GENOMIC DNA]</scope>
    <source>
        <strain evidence="2 3">MN07-A0370</strain>
    </source>
</reference>
<feature type="compositionally biased region" description="Low complexity" evidence="1">
    <location>
        <begin position="62"/>
        <end position="76"/>
    </location>
</feature>
<organism evidence="2 3">
    <name type="scientific">Luteipulveratus mongoliensis</name>
    <dbReference type="NCBI Taxonomy" id="571913"/>
    <lineage>
        <taxon>Bacteria</taxon>
        <taxon>Bacillati</taxon>
        <taxon>Actinomycetota</taxon>
        <taxon>Actinomycetes</taxon>
        <taxon>Micrococcales</taxon>
        <taxon>Dermacoccaceae</taxon>
        <taxon>Luteipulveratus</taxon>
    </lineage>
</organism>
<proteinExistence type="predicted"/>
<dbReference type="AlphaFoldDB" id="A0A0K1JP05"/>
<dbReference type="RefSeq" id="WP_052595975.1">
    <property type="nucleotide sequence ID" value="NZ_CP011112.1"/>
</dbReference>
<accession>A0A0K1JP05</accession>
<dbReference type="EMBL" id="CP011112">
    <property type="protein sequence ID" value="AKU18300.1"/>
    <property type="molecule type" value="Genomic_DNA"/>
</dbReference>
<evidence type="ECO:0000313" key="2">
    <source>
        <dbReference type="EMBL" id="AKU18300.1"/>
    </source>
</evidence>
<evidence type="ECO:0000256" key="1">
    <source>
        <dbReference type="SAM" id="MobiDB-lite"/>
    </source>
</evidence>
<evidence type="ECO:0008006" key="4">
    <source>
        <dbReference type="Google" id="ProtNLM"/>
    </source>
</evidence>
<dbReference type="OrthoDB" id="5125216at2"/>
<keyword evidence="3" id="KW-1185">Reference proteome</keyword>
<dbReference type="KEGG" id="lmoi:VV02_24745"/>
<dbReference type="STRING" id="571913.VV02_24745"/>